<dbReference type="RefSeq" id="WP_113744965.1">
    <property type="nucleotide sequence ID" value="NZ_UAPU01000005.1"/>
</dbReference>
<proteinExistence type="predicted"/>
<feature type="transmembrane region" description="Helical" evidence="1">
    <location>
        <begin position="313"/>
        <end position="336"/>
    </location>
</feature>
<gene>
    <name evidence="2" type="ORF">NCTC13093_02380</name>
</gene>
<dbReference type="PANTHER" id="PTHR40089">
    <property type="entry name" value="ETHANOLAMINE UTILIZATION PROTEIN EUTH"/>
    <property type="match status" value="1"/>
</dbReference>
<feature type="transmembrane region" description="Helical" evidence="1">
    <location>
        <begin position="158"/>
        <end position="183"/>
    </location>
</feature>
<organism evidence="2 3">
    <name type="scientific">Anaerobiospirillum thomasii</name>
    <dbReference type="NCBI Taxonomy" id="179995"/>
    <lineage>
        <taxon>Bacteria</taxon>
        <taxon>Pseudomonadati</taxon>
        <taxon>Pseudomonadota</taxon>
        <taxon>Gammaproteobacteria</taxon>
        <taxon>Aeromonadales</taxon>
        <taxon>Succinivibrionaceae</taxon>
        <taxon>Anaerobiospirillum</taxon>
    </lineage>
</organism>
<dbReference type="GO" id="GO:0034228">
    <property type="term" value="F:ethanolamine transmembrane transporter activity"/>
    <property type="evidence" value="ECO:0007669"/>
    <property type="project" value="InterPro"/>
</dbReference>
<keyword evidence="3" id="KW-1185">Reference proteome</keyword>
<feature type="transmembrane region" description="Helical" evidence="1">
    <location>
        <begin position="282"/>
        <end position="301"/>
    </location>
</feature>
<reference evidence="2 3" key="1">
    <citation type="submission" date="2018-06" db="EMBL/GenBank/DDBJ databases">
        <authorList>
            <consortium name="Pathogen Informatics"/>
            <person name="Doyle S."/>
        </authorList>
    </citation>
    <scope>NUCLEOTIDE SEQUENCE [LARGE SCALE GENOMIC DNA]</scope>
    <source>
        <strain evidence="2 3">NCTC13093</strain>
    </source>
</reference>
<feature type="transmembrane region" description="Helical" evidence="1">
    <location>
        <begin position="376"/>
        <end position="398"/>
    </location>
</feature>
<dbReference type="PRINTS" id="PR01988">
    <property type="entry name" value="EXPORTERBACE"/>
</dbReference>
<dbReference type="InterPro" id="IPR007441">
    <property type="entry name" value="EutH"/>
</dbReference>
<evidence type="ECO:0000313" key="3">
    <source>
        <dbReference type="Proteomes" id="UP000250086"/>
    </source>
</evidence>
<dbReference type="OrthoDB" id="9778282at2"/>
<keyword evidence="1" id="KW-1133">Transmembrane helix</keyword>
<dbReference type="InterPro" id="IPR022324">
    <property type="entry name" value="Bacilysin_exporter_BacE_put"/>
</dbReference>
<name>A0A2X0VB28_9GAMM</name>
<dbReference type="PIRSF" id="PIRSF019466">
    <property type="entry name" value="EutH"/>
    <property type="match status" value="1"/>
</dbReference>
<dbReference type="AlphaFoldDB" id="A0A2X0VB28"/>
<dbReference type="Proteomes" id="UP000250086">
    <property type="component" value="Unassembled WGS sequence"/>
</dbReference>
<dbReference type="GO" id="GO:0005886">
    <property type="term" value="C:plasma membrane"/>
    <property type="evidence" value="ECO:0007669"/>
    <property type="project" value="TreeGrafter"/>
</dbReference>
<keyword evidence="1" id="KW-0472">Membrane</keyword>
<protein>
    <submittedName>
        <fullName evidence="2">Ethanolamine utilization protein EutH</fullName>
    </submittedName>
</protein>
<feature type="transmembrane region" description="Helical" evidence="1">
    <location>
        <begin position="126"/>
        <end position="151"/>
    </location>
</feature>
<dbReference type="PANTHER" id="PTHR40089:SF1">
    <property type="entry name" value="ETHANOLAMINE PERMEASE EUTH-RELATED"/>
    <property type="match status" value="1"/>
</dbReference>
<sequence length="407" mass="43308">MTILNTLIIYLMVFFMLIGALDRILDQFGGSEKVLEKIGLKAVGRSIAGAGKEFEEGFNAMGPVAMGMVGVIALTPVLKNMLGPIIIPLYQMLGADPSMFATTLLANDMGGYFLARELAQTEAAGLYSGLILGALLGPTISFSIPVGIGLIKQDDRPYFAMGVLASLVTIPLGCIVGGIVAMYSDVKTYSGDPVIFDFALIFVNLIPVIIFSLLIGLGLKMFPNMMIKGFNIFAKLLLVVVTIGLAAAVFERLTGYVIIPGMDPIFMVPGDEIGVDMRAIEVIGAIAILLLGAYPMVLLLTRWFEKPLVKFAGIFNIDPTAAVGMIGALANILLMFQAMAKMSPRGKVLAVAFSCCAAWTFGDHLGFTAANKPDMVFAMVAAKLVAGISALALAMLFVNKWIANIKK</sequence>
<feature type="transmembrane region" description="Helical" evidence="1">
    <location>
        <begin position="195"/>
        <end position="217"/>
    </location>
</feature>
<evidence type="ECO:0000313" key="2">
    <source>
        <dbReference type="EMBL" id="SPT70953.1"/>
    </source>
</evidence>
<keyword evidence="1" id="KW-0812">Transmembrane</keyword>
<dbReference type="EMBL" id="UAPV01000001">
    <property type="protein sequence ID" value="SPT70953.1"/>
    <property type="molecule type" value="Genomic_DNA"/>
</dbReference>
<dbReference type="Pfam" id="PF04346">
    <property type="entry name" value="EutH"/>
    <property type="match status" value="1"/>
</dbReference>
<accession>A0A2X0VB28</accession>
<feature type="transmembrane region" description="Helical" evidence="1">
    <location>
        <begin position="7"/>
        <end position="25"/>
    </location>
</feature>
<evidence type="ECO:0000256" key="1">
    <source>
        <dbReference type="SAM" id="Phobius"/>
    </source>
</evidence>